<accession>A0A0A9BS92</accession>
<reference evidence="2" key="2">
    <citation type="journal article" date="2015" name="Data Brief">
        <title>Shoot transcriptome of the giant reed, Arundo donax.</title>
        <authorList>
            <person name="Barrero R.A."/>
            <person name="Guerrero F.D."/>
            <person name="Moolhuijzen P."/>
            <person name="Goolsby J.A."/>
            <person name="Tidwell J."/>
            <person name="Bellgard S.E."/>
            <person name="Bellgard M.I."/>
        </authorList>
    </citation>
    <scope>NUCLEOTIDE SEQUENCE</scope>
    <source>
        <tissue evidence="2">Shoot tissue taken approximately 20 cm above the soil surface</tissue>
    </source>
</reference>
<feature type="compositionally biased region" description="Polar residues" evidence="1">
    <location>
        <begin position="55"/>
        <end position="71"/>
    </location>
</feature>
<evidence type="ECO:0000313" key="2">
    <source>
        <dbReference type="EMBL" id="JAD62112.1"/>
    </source>
</evidence>
<evidence type="ECO:0000256" key="1">
    <source>
        <dbReference type="SAM" id="MobiDB-lite"/>
    </source>
</evidence>
<protein>
    <submittedName>
        <fullName evidence="2">Uncharacterized protein</fullName>
    </submittedName>
</protein>
<reference evidence="2" key="1">
    <citation type="submission" date="2014-09" db="EMBL/GenBank/DDBJ databases">
        <authorList>
            <person name="Magalhaes I.L.F."/>
            <person name="Oliveira U."/>
            <person name="Santos F.R."/>
            <person name="Vidigal T.H.D.A."/>
            <person name="Brescovit A.D."/>
            <person name="Santos A.J."/>
        </authorList>
    </citation>
    <scope>NUCLEOTIDE SEQUENCE</scope>
    <source>
        <tissue evidence="2">Shoot tissue taken approximately 20 cm above the soil surface</tissue>
    </source>
</reference>
<sequence>MIEGVLDDLNIYDFFFQREISQEGQTNPAGNKWVRVDSNDKPGLEHPSPKKPKLNETSGQTDIQNQRSRKN</sequence>
<feature type="region of interest" description="Disordered" evidence="1">
    <location>
        <begin position="22"/>
        <end position="71"/>
    </location>
</feature>
<feature type="compositionally biased region" description="Basic and acidic residues" evidence="1">
    <location>
        <begin position="34"/>
        <end position="48"/>
    </location>
</feature>
<organism evidence="2">
    <name type="scientific">Arundo donax</name>
    <name type="common">Giant reed</name>
    <name type="synonym">Donax arundinaceus</name>
    <dbReference type="NCBI Taxonomy" id="35708"/>
    <lineage>
        <taxon>Eukaryota</taxon>
        <taxon>Viridiplantae</taxon>
        <taxon>Streptophyta</taxon>
        <taxon>Embryophyta</taxon>
        <taxon>Tracheophyta</taxon>
        <taxon>Spermatophyta</taxon>
        <taxon>Magnoliopsida</taxon>
        <taxon>Liliopsida</taxon>
        <taxon>Poales</taxon>
        <taxon>Poaceae</taxon>
        <taxon>PACMAD clade</taxon>
        <taxon>Arundinoideae</taxon>
        <taxon>Arundineae</taxon>
        <taxon>Arundo</taxon>
    </lineage>
</organism>
<dbReference type="EMBL" id="GBRH01235783">
    <property type="protein sequence ID" value="JAD62112.1"/>
    <property type="molecule type" value="Transcribed_RNA"/>
</dbReference>
<proteinExistence type="predicted"/>
<name>A0A0A9BS92_ARUDO</name>
<dbReference type="AlphaFoldDB" id="A0A0A9BS92"/>